<dbReference type="OrthoDB" id="443334at2759"/>
<name>A0A812XEY2_9DINO</name>
<feature type="non-terminal residue" evidence="1">
    <location>
        <position position="1"/>
    </location>
</feature>
<protein>
    <submittedName>
        <fullName evidence="1">Uncharacterized protein</fullName>
    </submittedName>
</protein>
<gene>
    <name evidence="1" type="ORF">SNEC2469_LOCUS21078</name>
</gene>
<sequence length="272" mass="30067">VLESDEESMKSIHDTALRGDRLEGCTGCSVERFTTDYFARRSHMPTNRGTPIQRCQPHAPTKGELRQWNRSKCTKEIVPIPSAPDQQRIEQDVEAAVPAGSSSATCSKTAQSGWDIAELASGPHLRGIVMVVSVAFWFAARTWLPQISMLPFIMLCTASTSALWCTPEGVVVSLGPVPICIFRRRIPYRDITSIVVVRGRKSVAVAMAKHLFRLWQPFGYVYALTLGKDVVDIRLRHCKEKQSADDISPAPAGSWLPWLGCSPCTLLVSVDK</sequence>
<proteinExistence type="predicted"/>
<feature type="non-terminal residue" evidence="1">
    <location>
        <position position="272"/>
    </location>
</feature>
<accession>A0A812XEY2</accession>
<dbReference type="AlphaFoldDB" id="A0A812XEY2"/>
<keyword evidence="2" id="KW-1185">Reference proteome</keyword>
<reference evidence="1" key="1">
    <citation type="submission" date="2021-02" db="EMBL/GenBank/DDBJ databases">
        <authorList>
            <person name="Dougan E. K."/>
            <person name="Rhodes N."/>
            <person name="Thang M."/>
            <person name="Chan C."/>
        </authorList>
    </citation>
    <scope>NUCLEOTIDE SEQUENCE</scope>
</reference>
<dbReference type="EMBL" id="CAJNJA010037156">
    <property type="protein sequence ID" value="CAE7729540.1"/>
    <property type="molecule type" value="Genomic_DNA"/>
</dbReference>
<organism evidence="1 2">
    <name type="scientific">Symbiodinium necroappetens</name>
    <dbReference type="NCBI Taxonomy" id="1628268"/>
    <lineage>
        <taxon>Eukaryota</taxon>
        <taxon>Sar</taxon>
        <taxon>Alveolata</taxon>
        <taxon>Dinophyceae</taxon>
        <taxon>Suessiales</taxon>
        <taxon>Symbiodiniaceae</taxon>
        <taxon>Symbiodinium</taxon>
    </lineage>
</organism>
<evidence type="ECO:0000313" key="2">
    <source>
        <dbReference type="Proteomes" id="UP000601435"/>
    </source>
</evidence>
<dbReference type="Proteomes" id="UP000601435">
    <property type="component" value="Unassembled WGS sequence"/>
</dbReference>
<evidence type="ECO:0000313" key="1">
    <source>
        <dbReference type="EMBL" id="CAE7729540.1"/>
    </source>
</evidence>
<comment type="caution">
    <text evidence="1">The sequence shown here is derived from an EMBL/GenBank/DDBJ whole genome shotgun (WGS) entry which is preliminary data.</text>
</comment>